<dbReference type="AlphaFoldDB" id="A0AAU7DGV4"/>
<dbReference type="NCBIfam" id="NF041060">
    <property type="entry name" value="DpdB"/>
    <property type="match status" value="1"/>
</dbReference>
<organism evidence="1">
    <name type="scientific">Telmatobacter sp. DSM 110680</name>
    <dbReference type="NCBI Taxonomy" id="3036704"/>
    <lineage>
        <taxon>Bacteria</taxon>
        <taxon>Pseudomonadati</taxon>
        <taxon>Acidobacteriota</taxon>
        <taxon>Terriglobia</taxon>
        <taxon>Terriglobales</taxon>
        <taxon>Acidobacteriaceae</taxon>
        <taxon>Telmatobacter</taxon>
    </lineage>
</organism>
<dbReference type="NCBIfam" id="TIGR03187">
    <property type="entry name" value="DGQHR"/>
    <property type="match status" value="1"/>
</dbReference>
<accession>A0AAU7DGV4</accession>
<dbReference type="RefSeq" id="WP_348261783.1">
    <property type="nucleotide sequence ID" value="NZ_CP121196.1"/>
</dbReference>
<protein>
    <submittedName>
        <fullName evidence="1">DGQHR domain-containing protein DpdB</fullName>
    </submittedName>
</protein>
<evidence type="ECO:0000313" key="1">
    <source>
        <dbReference type="EMBL" id="XBH16554.1"/>
    </source>
</evidence>
<dbReference type="Pfam" id="PF14072">
    <property type="entry name" value="DndB"/>
    <property type="match status" value="1"/>
</dbReference>
<dbReference type="EMBL" id="CP121196">
    <property type="protein sequence ID" value="XBH16554.1"/>
    <property type="molecule type" value="Genomic_DNA"/>
</dbReference>
<dbReference type="CDD" id="cd16413">
    <property type="entry name" value="DGQHR_domain"/>
    <property type="match status" value="1"/>
</dbReference>
<dbReference type="InterPro" id="IPR017642">
    <property type="entry name" value="DNA_S_mod_DndB"/>
</dbReference>
<gene>
    <name evidence="1" type="primary">dbpB</name>
    <name evidence="1" type="ORF">P8935_18510</name>
</gene>
<dbReference type="InterPro" id="IPR017601">
    <property type="entry name" value="DGQHR-contain_dom"/>
</dbReference>
<proteinExistence type="predicted"/>
<name>A0AAU7DGV4_9BACT</name>
<sequence>MAKKKVSTLRRRALRIEQCKGHPLYLLCLTGDEVLNVADISRVSRDEAGKLLGYQRAEVKRHVQGIVDYLNSDRVLFPNSLILALSSRVRFIASRGPHVRDGLVVAGTLEIPLPRQGGRKPAWIVDGQQRALAISKSRRKGLLVPVNAFIADDVEMQRDQFLRVNNTKPLPRGLISELLPEVSSPLPANLEARKIPSAVCDLLNSDPSSPFHQLIRRSSSSADARAKAVISDTTVIKFVQESITSPSGCLFPYRNMASGETDFEGIWRVLVAYWTAVKQTFPDAWGKPPSKSRLMHGAGLRSMGRLMDRVMSSIEPSSPHVLSEVKHELRVIAPACRWTSGKWEELGDLHWNEIQNVPRHIRVLSSFLIRTYVQNRGLAR</sequence>
<reference evidence="1" key="1">
    <citation type="submission" date="2023-03" db="EMBL/GenBank/DDBJ databases">
        <title>Edaphobacter sp.</title>
        <authorList>
            <person name="Huber K.J."/>
            <person name="Papendorf J."/>
            <person name="Pilke C."/>
            <person name="Bunk B."/>
            <person name="Sproeer C."/>
            <person name="Pester M."/>
        </authorList>
    </citation>
    <scope>NUCLEOTIDE SEQUENCE</scope>
    <source>
        <strain evidence="1">DSM 110680</strain>
    </source>
</reference>